<reference evidence="5" key="1">
    <citation type="submission" date="2015-12" db="EMBL/GenBank/DDBJ databases">
        <title>Update maize B73 reference genome by single molecule sequencing technologies.</title>
        <authorList>
            <consortium name="Maize Genome Sequencing Project"/>
            <person name="Ware D."/>
        </authorList>
    </citation>
    <scope>NUCLEOTIDE SEQUENCE [LARGE SCALE GENOMIC DNA]</scope>
    <source>
        <tissue evidence="5">Seedling</tissue>
    </source>
</reference>
<evidence type="ECO:0000256" key="3">
    <source>
        <dbReference type="ARBA" id="ARBA00022679"/>
    </source>
</evidence>
<dbReference type="InterPro" id="IPR015421">
    <property type="entry name" value="PyrdxlP-dep_Trfase_major"/>
</dbReference>
<evidence type="ECO:0000256" key="1">
    <source>
        <dbReference type="ARBA" id="ARBA00001933"/>
    </source>
</evidence>
<dbReference type="InParanoid" id="A0A1D6KII7"/>
<gene>
    <name evidence="5" type="ORF">ZEAMMB73_Zm00001d031402</name>
</gene>
<dbReference type="ExpressionAtlas" id="A0A1D6KII7">
    <property type="expression patterns" value="baseline and differential"/>
</dbReference>
<keyword evidence="4" id="KW-0663">Pyridoxal phosphate</keyword>
<evidence type="ECO:0000313" key="5">
    <source>
        <dbReference type="EMBL" id="ONM02801.1"/>
    </source>
</evidence>
<dbReference type="InterPro" id="IPR015424">
    <property type="entry name" value="PyrdxlP-dep_Trfase"/>
</dbReference>
<accession>A0A1D6KII7</accession>
<dbReference type="PANTHER" id="PTHR21152">
    <property type="entry name" value="AMINOTRANSFERASE CLASS V"/>
    <property type="match status" value="1"/>
</dbReference>
<organism evidence="5">
    <name type="scientific">Zea mays</name>
    <name type="common">Maize</name>
    <dbReference type="NCBI Taxonomy" id="4577"/>
    <lineage>
        <taxon>Eukaryota</taxon>
        <taxon>Viridiplantae</taxon>
        <taxon>Streptophyta</taxon>
        <taxon>Embryophyta</taxon>
        <taxon>Tracheophyta</taxon>
        <taxon>Spermatophyta</taxon>
        <taxon>Magnoliopsida</taxon>
        <taxon>Liliopsida</taxon>
        <taxon>Poales</taxon>
        <taxon>Poaceae</taxon>
        <taxon>PACMAD clade</taxon>
        <taxon>Panicoideae</taxon>
        <taxon>Andropogonodae</taxon>
        <taxon>Andropogoneae</taxon>
        <taxon>Tripsacinae</taxon>
        <taxon>Zea</taxon>
    </lineage>
</organism>
<evidence type="ECO:0000256" key="2">
    <source>
        <dbReference type="ARBA" id="ARBA00022576"/>
    </source>
</evidence>
<dbReference type="SMR" id="A0A1D6KII7"/>
<keyword evidence="3 5" id="KW-0808">Transferase</keyword>
<sequence>MADYVYGPGRTHLFMPGPVNIPDPVIRAMNGQNEDYRSPAVPALTKVLLEDVKKIFKTTTGTPFMIPTTGMGAWESALTNTLSRATGSCPSSSGSSACCESTSSGLLSG</sequence>
<dbReference type="SUPFAM" id="SSF53383">
    <property type="entry name" value="PLP-dependent transferases"/>
    <property type="match status" value="1"/>
</dbReference>
<evidence type="ECO:0000256" key="4">
    <source>
        <dbReference type="ARBA" id="ARBA00022898"/>
    </source>
</evidence>
<dbReference type="STRING" id="4577.A0A1D6KII7"/>
<keyword evidence="2 5" id="KW-0032">Aminotransferase</keyword>
<protein>
    <submittedName>
        <fullName evidence="5">Serine--glyoxylate aminotransferase</fullName>
    </submittedName>
</protein>
<dbReference type="GO" id="GO:0008483">
    <property type="term" value="F:transaminase activity"/>
    <property type="evidence" value="ECO:0007669"/>
    <property type="project" value="UniProtKB-KW"/>
</dbReference>
<comment type="cofactor">
    <cofactor evidence="1">
        <name>pyridoxal 5'-phosphate</name>
        <dbReference type="ChEBI" id="CHEBI:597326"/>
    </cofactor>
</comment>
<dbReference type="PANTHER" id="PTHR21152:SF24">
    <property type="entry name" value="ALANINE--GLYOXYLATE AMINOTRANSFERASE 1"/>
    <property type="match status" value="1"/>
</dbReference>
<dbReference type="Gene3D" id="3.40.640.10">
    <property type="entry name" value="Type I PLP-dependent aspartate aminotransferase-like (Major domain)"/>
    <property type="match status" value="1"/>
</dbReference>
<dbReference type="EMBL" id="CM007647">
    <property type="protein sequence ID" value="ONM02801.1"/>
    <property type="molecule type" value="Genomic_DNA"/>
</dbReference>
<name>A0A1D6KII7_MAIZE</name>
<proteinExistence type="predicted"/>
<dbReference type="AlphaFoldDB" id="A0A1D6KII7"/>